<evidence type="ECO:0000256" key="1">
    <source>
        <dbReference type="SAM" id="Phobius"/>
    </source>
</evidence>
<keyword evidence="1" id="KW-1133">Transmembrane helix</keyword>
<protein>
    <recommendedName>
        <fullName evidence="4">DUF3592 domain-containing protein</fullName>
    </recommendedName>
</protein>
<sequence>MTAFRFILLVLILYFGVTALKIEFSVLKIGLFDVFADLPFVILCLVTTAVIFLDAKYFAGNRKWYQLVSSMVGIVFTGIILKGKAERFATNNSPVVMRMHHIAGNDPVFSLELKKNGCFRLSEANMFGQSIYYGNYKRAGDSIHLFRYDHADVDKLPRIGFLRGDTVTWNDSIVMTIAEPRISPSP</sequence>
<feature type="transmembrane region" description="Helical" evidence="1">
    <location>
        <begin position="6"/>
        <end position="24"/>
    </location>
</feature>
<dbReference type="RefSeq" id="WP_237876577.1">
    <property type="nucleotide sequence ID" value="NZ_JAKLTR010000025.1"/>
</dbReference>
<accession>A0ABS9KZJ4</accession>
<name>A0ABS9KZJ4_9BACT</name>
<feature type="transmembrane region" description="Helical" evidence="1">
    <location>
        <begin position="31"/>
        <end position="52"/>
    </location>
</feature>
<organism evidence="2 3">
    <name type="scientific">Terrimonas ginsenosidimutans</name>
    <dbReference type="NCBI Taxonomy" id="2908004"/>
    <lineage>
        <taxon>Bacteria</taxon>
        <taxon>Pseudomonadati</taxon>
        <taxon>Bacteroidota</taxon>
        <taxon>Chitinophagia</taxon>
        <taxon>Chitinophagales</taxon>
        <taxon>Chitinophagaceae</taxon>
        <taxon>Terrimonas</taxon>
    </lineage>
</organism>
<comment type="caution">
    <text evidence="2">The sequence shown here is derived from an EMBL/GenBank/DDBJ whole genome shotgun (WGS) entry which is preliminary data.</text>
</comment>
<proteinExistence type="predicted"/>
<evidence type="ECO:0000313" key="3">
    <source>
        <dbReference type="Proteomes" id="UP001165367"/>
    </source>
</evidence>
<keyword evidence="1" id="KW-0812">Transmembrane</keyword>
<gene>
    <name evidence="2" type="ORF">LZZ85_25870</name>
</gene>
<dbReference type="Proteomes" id="UP001165367">
    <property type="component" value="Unassembled WGS sequence"/>
</dbReference>
<dbReference type="EMBL" id="JAKLTR010000025">
    <property type="protein sequence ID" value="MCG2617756.1"/>
    <property type="molecule type" value="Genomic_DNA"/>
</dbReference>
<reference evidence="2" key="1">
    <citation type="submission" date="2022-01" db="EMBL/GenBank/DDBJ databases">
        <authorList>
            <person name="Jo J.-H."/>
            <person name="Im W.-T."/>
        </authorList>
    </citation>
    <scope>NUCLEOTIDE SEQUENCE</scope>
    <source>
        <strain evidence="2">NA20</strain>
    </source>
</reference>
<evidence type="ECO:0000313" key="2">
    <source>
        <dbReference type="EMBL" id="MCG2617756.1"/>
    </source>
</evidence>
<keyword evidence="3" id="KW-1185">Reference proteome</keyword>
<keyword evidence="1" id="KW-0472">Membrane</keyword>
<feature type="transmembrane region" description="Helical" evidence="1">
    <location>
        <begin position="64"/>
        <end position="81"/>
    </location>
</feature>
<evidence type="ECO:0008006" key="4">
    <source>
        <dbReference type="Google" id="ProtNLM"/>
    </source>
</evidence>